<dbReference type="Proteomes" id="UP000042958">
    <property type="component" value="Unassembled WGS sequence"/>
</dbReference>
<keyword evidence="1" id="KW-1133">Transmembrane helix</keyword>
<protein>
    <submittedName>
        <fullName evidence="2">Uncharacterized protein</fullName>
    </submittedName>
</protein>
<sequence>MDQYNAPYSSPRKTISKWWCIGFFISAVLFFIIGGALVGAYLSAGYKTCTSALYYGDYTYDYSCFAGNIGMYNGGIAMLVLGGLSKFIAWVLLIVYCVQRRR</sequence>
<organism evidence="2 4">
    <name type="scientific">Penicillium brasilianum</name>
    <dbReference type="NCBI Taxonomy" id="104259"/>
    <lineage>
        <taxon>Eukaryota</taxon>
        <taxon>Fungi</taxon>
        <taxon>Dikarya</taxon>
        <taxon>Ascomycota</taxon>
        <taxon>Pezizomycotina</taxon>
        <taxon>Eurotiomycetes</taxon>
        <taxon>Eurotiomycetidae</taxon>
        <taxon>Eurotiales</taxon>
        <taxon>Aspergillaceae</taxon>
        <taxon>Penicillium</taxon>
    </lineage>
</organism>
<reference evidence="2" key="1">
    <citation type="submission" date="2014-11" db="EMBL/GenBank/DDBJ databases">
        <authorList>
            <person name="Zhu J."/>
            <person name="Qi W."/>
            <person name="Song R."/>
        </authorList>
    </citation>
    <scope>NUCLEOTIDE SEQUENCE [LARGE SCALE GENOMIC DNA]</scope>
</reference>
<dbReference type="OrthoDB" id="3453456at2759"/>
<accession>A0A0F7TP57</accession>
<reference evidence="5" key="4">
    <citation type="submission" date="2015-09" db="EMBL/GenBank/DDBJ databases">
        <authorList>
            <person name="Fill T.P."/>
            <person name="Baretta J.F."/>
            <person name="de Almeida L.G."/>
            <person name="Rocha M."/>
            <person name="de Souza D.H."/>
            <person name="Malavazi I."/>
            <person name="Cerdeira L.T."/>
            <person name="Hong H."/>
            <person name="Samborskyy M."/>
            <person name="de Vasconcelos A.T."/>
            <person name="Leadlay P."/>
            <person name="Rodrigues-Filho E."/>
        </authorList>
    </citation>
    <scope>NUCLEOTIDE SEQUENCE [LARGE SCALE GENOMIC DNA]</scope>
    <source>
        <strain evidence="5">LaBioMMi 136</strain>
    </source>
</reference>
<evidence type="ECO:0000313" key="5">
    <source>
        <dbReference type="Proteomes" id="UP000190744"/>
    </source>
</evidence>
<feature type="transmembrane region" description="Helical" evidence="1">
    <location>
        <begin position="76"/>
        <end position="98"/>
    </location>
</feature>
<keyword evidence="1" id="KW-0472">Membrane</keyword>
<evidence type="ECO:0000313" key="4">
    <source>
        <dbReference type="Proteomes" id="UP000042958"/>
    </source>
</evidence>
<evidence type="ECO:0000313" key="2">
    <source>
        <dbReference type="EMBL" id="CEJ57210.1"/>
    </source>
</evidence>
<dbReference type="AlphaFoldDB" id="A0A0F7TP57"/>
<feature type="transmembrane region" description="Helical" evidence="1">
    <location>
        <begin position="21"/>
        <end position="44"/>
    </location>
</feature>
<reference evidence="4" key="2">
    <citation type="journal article" date="2015" name="Genome Announc.">
        <title>Draft genome sequence of the fungus Penicillium brasilianum MG11.</title>
        <authorList>
            <person name="Horn F."/>
            <person name="Linde J."/>
            <person name="Mattern D.J."/>
            <person name="Walther G."/>
            <person name="Guthke R."/>
            <person name="Brakhage A.A."/>
            <person name="Valiante V."/>
        </authorList>
    </citation>
    <scope>NUCLEOTIDE SEQUENCE [LARGE SCALE GENOMIC DNA]</scope>
    <source>
        <strain evidence="4">MG11</strain>
    </source>
</reference>
<proteinExistence type="predicted"/>
<dbReference type="Proteomes" id="UP000190744">
    <property type="component" value="Unassembled WGS sequence"/>
</dbReference>
<keyword evidence="4" id="KW-1185">Reference proteome</keyword>
<reference evidence="3" key="3">
    <citation type="submission" date="2015-09" db="EMBL/GenBank/DDBJ databases">
        <authorList>
            <person name="Jackson K.R."/>
            <person name="Lunt B.L."/>
            <person name="Fisher J.N.B."/>
            <person name="Gardner A.V."/>
            <person name="Bailey M.E."/>
            <person name="Deus L.M."/>
            <person name="Earl A.S."/>
            <person name="Gibby P.D."/>
            <person name="Hartmann K.A."/>
            <person name="Liu J.E."/>
            <person name="Manci A.M."/>
            <person name="Nielsen D.A."/>
            <person name="Solomon M.B."/>
            <person name="Breakwell D.P."/>
            <person name="Burnett S.H."/>
            <person name="Grose J.H."/>
        </authorList>
    </citation>
    <scope>NUCLEOTIDE SEQUENCE [LARGE SCALE GENOMIC DNA]</scope>
    <source>
        <strain evidence="3">LaBioMMi 136</strain>
    </source>
</reference>
<dbReference type="EMBL" id="CDHK01000005">
    <property type="protein sequence ID" value="CEJ57210.1"/>
    <property type="molecule type" value="Genomic_DNA"/>
</dbReference>
<evidence type="ECO:0000313" key="3">
    <source>
        <dbReference type="EMBL" id="OOQ81825.1"/>
    </source>
</evidence>
<evidence type="ECO:0000256" key="1">
    <source>
        <dbReference type="SAM" id="Phobius"/>
    </source>
</evidence>
<name>A0A0F7TP57_PENBI</name>
<keyword evidence="1" id="KW-0812">Transmembrane</keyword>
<dbReference type="EMBL" id="LJBN01000238">
    <property type="protein sequence ID" value="OOQ81825.1"/>
    <property type="molecule type" value="Genomic_DNA"/>
</dbReference>
<gene>
    <name evidence="3" type="ORF">PEBR_43314</name>
    <name evidence="2" type="ORF">PMG11_05911</name>
</gene>